<evidence type="ECO:0000313" key="3">
    <source>
        <dbReference type="Proteomes" id="UP001205311"/>
    </source>
</evidence>
<dbReference type="PANTHER" id="PTHR36974:SF1">
    <property type="entry name" value="DOXX FAMILY MEMBRANE PROTEIN"/>
    <property type="match status" value="1"/>
</dbReference>
<evidence type="ECO:0000313" key="2">
    <source>
        <dbReference type="EMBL" id="MCP2262023.1"/>
    </source>
</evidence>
<proteinExistence type="predicted"/>
<sequence length="124" mass="12795">MVTATALALAFFLAVVGVAHFLAPGYFRTLVPSWLPAPGLLVAASGVAEIVTAGLLACPSSRAWGGWAAVALITSYLVSHLDALRHAHPSRPRLLDRPAGVAARLVVNLGYLAWAIAVALTATS</sequence>
<name>A0ABT1I2L1_STRSD</name>
<feature type="transmembrane region" description="Helical" evidence="1">
    <location>
        <begin position="101"/>
        <end position="122"/>
    </location>
</feature>
<comment type="caution">
    <text evidence="2">The sequence shown here is derived from an EMBL/GenBank/DDBJ whole genome shotgun (WGS) entry which is preliminary data.</text>
</comment>
<keyword evidence="1" id="KW-1133">Transmembrane helix</keyword>
<dbReference type="PANTHER" id="PTHR36974">
    <property type="entry name" value="MEMBRANE PROTEIN-RELATED"/>
    <property type="match status" value="1"/>
</dbReference>
<keyword evidence="3" id="KW-1185">Reference proteome</keyword>
<gene>
    <name evidence="2" type="ORF">LX15_005754</name>
</gene>
<evidence type="ECO:0000256" key="1">
    <source>
        <dbReference type="SAM" id="Phobius"/>
    </source>
</evidence>
<keyword evidence="1" id="KW-0812">Transmembrane</keyword>
<keyword evidence="1" id="KW-0472">Membrane</keyword>
<protein>
    <submittedName>
        <fullName evidence="2">Membrane protein</fullName>
    </submittedName>
</protein>
<dbReference type="RefSeq" id="WP_253673722.1">
    <property type="nucleotide sequence ID" value="NZ_JAMTCP010000054.1"/>
</dbReference>
<accession>A0ABT1I2L1</accession>
<organism evidence="2 3">
    <name type="scientific">Streptoalloteichus tenebrarius (strain ATCC 17920 / DSM 40477 / JCM 4838 / CBS 697.72 / NBRC 16177 / NCIMB 11028 / NRRL B-12390 / A12253. 1 / ISP 5477)</name>
    <name type="common">Streptomyces tenebrarius</name>
    <dbReference type="NCBI Taxonomy" id="1933"/>
    <lineage>
        <taxon>Bacteria</taxon>
        <taxon>Bacillati</taxon>
        <taxon>Actinomycetota</taxon>
        <taxon>Actinomycetes</taxon>
        <taxon>Pseudonocardiales</taxon>
        <taxon>Pseudonocardiaceae</taxon>
        <taxon>Streptoalloteichus</taxon>
    </lineage>
</organism>
<feature type="transmembrane region" description="Helical" evidence="1">
    <location>
        <begin position="64"/>
        <end position="81"/>
    </location>
</feature>
<feature type="transmembrane region" description="Helical" evidence="1">
    <location>
        <begin position="35"/>
        <end position="57"/>
    </location>
</feature>
<dbReference type="Proteomes" id="UP001205311">
    <property type="component" value="Unassembled WGS sequence"/>
</dbReference>
<dbReference type="EMBL" id="JAMTCP010000054">
    <property type="protein sequence ID" value="MCP2262023.1"/>
    <property type="molecule type" value="Genomic_DNA"/>
</dbReference>
<reference evidence="2 3" key="1">
    <citation type="submission" date="2022-06" db="EMBL/GenBank/DDBJ databases">
        <title>Genomic Encyclopedia of Archaeal and Bacterial Type Strains, Phase II (KMG-II): from individual species to whole genera.</title>
        <authorList>
            <person name="Goeker M."/>
        </authorList>
    </citation>
    <scope>NUCLEOTIDE SEQUENCE [LARGE SCALE GENOMIC DNA]</scope>
    <source>
        <strain evidence="2 3">DSM 40477</strain>
    </source>
</reference>